<keyword evidence="4 5" id="KW-0067">ATP-binding</keyword>
<keyword evidence="7" id="KW-0812">Transmembrane</keyword>
<evidence type="ECO:0000256" key="4">
    <source>
        <dbReference type="ARBA" id="ARBA00022840"/>
    </source>
</evidence>
<dbReference type="InterPro" id="IPR011009">
    <property type="entry name" value="Kinase-like_dom_sf"/>
</dbReference>
<feature type="transmembrane region" description="Helical" evidence="7">
    <location>
        <begin position="380"/>
        <end position="401"/>
    </location>
</feature>
<comment type="caution">
    <text evidence="9">The sequence shown here is derived from an EMBL/GenBank/DDBJ whole genome shotgun (WGS) entry which is preliminary data.</text>
</comment>
<feature type="region of interest" description="Disordered" evidence="6">
    <location>
        <begin position="406"/>
        <end position="463"/>
    </location>
</feature>
<evidence type="ECO:0000256" key="3">
    <source>
        <dbReference type="ARBA" id="ARBA00022777"/>
    </source>
</evidence>
<dbReference type="Gene3D" id="3.30.200.20">
    <property type="entry name" value="Phosphorylase Kinase, domain 1"/>
    <property type="match status" value="1"/>
</dbReference>
<dbReference type="EMBL" id="CAJVAX010000017">
    <property type="protein sequence ID" value="CAG7643282.1"/>
    <property type="molecule type" value="Genomic_DNA"/>
</dbReference>
<sequence>MEQLGADDPQRIGTYRLLGRLGTGGMGRVFLARSDRGRTVAVKLVRAELAAQEEFRSRFRREVLAARRVGGAWTAPVLDADTEADIPWVATGYVAGPSLQQVMKDYGPLPERSVTVLAAGLAHALADIHAAGLVHRDLKPSNVMITIDGPRVIDFGIARALETVADGSPTLTHTGAMVGSPAFMSPEQVRGDRVTPACDVFCLGSVLAYAATGLQPFGAASSGVHAQMFRIVQEPPDLDAVPDGLRALVSACLVKEPEKRPSLPEVLDLIGPPADEAPDTPAGRVEPWLPGAIVAQLGRHAVQLLELEAAAPSGAEEAAPAAAPVSGPGAVQAAAPVQAAPVQAAPVQAAPVQTPAPATAVAAPEPAAAPPAPRRGRRGALVAVLTLLAVIAGATTAYVVVQEKDRGNDAHQAPPTGTGTPSPPPTTASSAPTPSATTPTATPTTGEPTTTPPATPTEQPTTAPAVPAVAVDAPQDLVGTWQSMVRTPPAIYDTRTLTVHEDGSVELTGSRTNGTDTLYECAWQMVVTDAGPPVKLSPSEVVSGKPAASCSKGTATTLTLVDATHLMRDGVAGEKTPLTYEKVS</sequence>
<name>A0A9W4H1M5_9ACTN</name>
<accession>A0A9W4H1M5</accession>
<keyword evidence="3 9" id="KW-0418">Kinase</keyword>
<evidence type="ECO:0000256" key="6">
    <source>
        <dbReference type="SAM" id="MobiDB-lite"/>
    </source>
</evidence>
<dbReference type="Pfam" id="PF00069">
    <property type="entry name" value="Pkinase"/>
    <property type="match status" value="1"/>
</dbReference>
<gene>
    <name evidence="9" type="ORF">SBRY_30778</name>
</gene>
<dbReference type="CDD" id="cd14014">
    <property type="entry name" value="STKc_PknB_like"/>
    <property type="match status" value="1"/>
</dbReference>
<dbReference type="AlphaFoldDB" id="A0A9W4H1M5"/>
<feature type="compositionally biased region" description="Low complexity" evidence="6">
    <location>
        <begin position="427"/>
        <end position="449"/>
    </location>
</feature>
<dbReference type="RefSeq" id="WP_205043054.1">
    <property type="nucleotide sequence ID" value="NZ_CAJVAX010000017.1"/>
</dbReference>
<keyword evidence="1 9" id="KW-0808">Transferase</keyword>
<evidence type="ECO:0000313" key="9">
    <source>
        <dbReference type="EMBL" id="CAG7643282.1"/>
    </source>
</evidence>
<evidence type="ECO:0000256" key="1">
    <source>
        <dbReference type="ARBA" id="ARBA00022679"/>
    </source>
</evidence>
<organism evidence="9 10">
    <name type="scientific">Actinacidiphila bryophytorum</name>
    <dbReference type="NCBI Taxonomy" id="1436133"/>
    <lineage>
        <taxon>Bacteria</taxon>
        <taxon>Bacillati</taxon>
        <taxon>Actinomycetota</taxon>
        <taxon>Actinomycetes</taxon>
        <taxon>Kitasatosporales</taxon>
        <taxon>Streptomycetaceae</taxon>
        <taxon>Actinacidiphila</taxon>
    </lineage>
</organism>
<reference evidence="9" key="1">
    <citation type="submission" date="2021-06" db="EMBL/GenBank/DDBJ databases">
        <authorList>
            <person name="Arsene-Ploetze F."/>
        </authorList>
    </citation>
    <scope>NUCLEOTIDE SEQUENCE</scope>
    <source>
        <strain evidence="9">SBRY1</strain>
    </source>
</reference>
<evidence type="ECO:0000256" key="2">
    <source>
        <dbReference type="ARBA" id="ARBA00022741"/>
    </source>
</evidence>
<keyword evidence="2 5" id="KW-0547">Nucleotide-binding</keyword>
<protein>
    <submittedName>
        <fullName evidence="9">Non-specific serine/threonine protein kinase</fullName>
        <ecNumber evidence="9">2.7.11.1</ecNumber>
    </submittedName>
</protein>
<keyword evidence="10" id="KW-1185">Reference proteome</keyword>
<dbReference type="SMART" id="SM00220">
    <property type="entry name" value="S_TKc"/>
    <property type="match status" value="1"/>
</dbReference>
<evidence type="ECO:0000256" key="5">
    <source>
        <dbReference type="PROSITE-ProRule" id="PRU10141"/>
    </source>
</evidence>
<evidence type="ECO:0000256" key="7">
    <source>
        <dbReference type="SAM" id="Phobius"/>
    </source>
</evidence>
<dbReference type="Proteomes" id="UP001153328">
    <property type="component" value="Unassembled WGS sequence"/>
</dbReference>
<evidence type="ECO:0000313" key="10">
    <source>
        <dbReference type="Proteomes" id="UP001153328"/>
    </source>
</evidence>
<keyword evidence="7" id="KW-1133">Transmembrane helix</keyword>
<dbReference type="InterPro" id="IPR017441">
    <property type="entry name" value="Protein_kinase_ATP_BS"/>
</dbReference>
<dbReference type="GO" id="GO:0005524">
    <property type="term" value="F:ATP binding"/>
    <property type="evidence" value="ECO:0007669"/>
    <property type="project" value="UniProtKB-UniRule"/>
</dbReference>
<proteinExistence type="predicted"/>
<evidence type="ECO:0000259" key="8">
    <source>
        <dbReference type="PROSITE" id="PS50011"/>
    </source>
</evidence>
<dbReference type="SUPFAM" id="SSF56112">
    <property type="entry name" value="Protein kinase-like (PK-like)"/>
    <property type="match status" value="1"/>
</dbReference>
<keyword evidence="7" id="KW-0472">Membrane</keyword>
<dbReference type="PROSITE" id="PS00107">
    <property type="entry name" value="PROTEIN_KINASE_ATP"/>
    <property type="match status" value="1"/>
</dbReference>
<keyword evidence="9" id="KW-0723">Serine/threonine-protein kinase</keyword>
<feature type="domain" description="Protein kinase" evidence="8">
    <location>
        <begin position="15"/>
        <end position="289"/>
    </location>
</feature>
<dbReference type="InterPro" id="IPR000719">
    <property type="entry name" value="Prot_kinase_dom"/>
</dbReference>
<dbReference type="EC" id="2.7.11.1" evidence="9"/>
<dbReference type="PROSITE" id="PS00108">
    <property type="entry name" value="PROTEIN_KINASE_ST"/>
    <property type="match status" value="1"/>
</dbReference>
<dbReference type="InterPro" id="IPR008271">
    <property type="entry name" value="Ser/Thr_kinase_AS"/>
</dbReference>
<dbReference type="PANTHER" id="PTHR43289:SF34">
    <property type="entry name" value="SERINE_THREONINE-PROTEIN KINASE YBDM-RELATED"/>
    <property type="match status" value="1"/>
</dbReference>
<dbReference type="GO" id="GO:0004674">
    <property type="term" value="F:protein serine/threonine kinase activity"/>
    <property type="evidence" value="ECO:0007669"/>
    <property type="project" value="UniProtKB-KW"/>
</dbReference>
<dbReference type="PROSITE" id="PS50011">
    <property type="entry name" value="PROTEIN_KINASE_DOM"/>
    <property type="match status" value="1"/>
</dbReference>
<dbReference type="PANTHER" id="PTHR43289">
    <property type="entry name" value="MITOGEN-ACTIVATED PROTEIN KINASE KINASE KINASE 20-RELATED"/>
    <property type="match status" value="1"/>
</dbReference>
<dbReference type="Gene3D" id="1.10.510.10">
    <property type="entry name" value="Transferase(Phosphotransferase) domain 1"/>
    <property type="match status" value="1"/>
</dbReference>
<feature type="binding site" evidence="5">
    <location>
        <position position="43"/>
    </location>
    <ligand>
        <name>ATP</name>
        <dbReference type="ChEBI" id="CHEBI:30616"/>
    </ligand>
</feature>